<comment type="caution">
    <text evidence="2">The sequence shown here is derived from an EMBL/GenBank/DDBJ whole genome shotgun (WGS) entry which is preliminary data.</text>
</comment>
<dbReference type="EMBL" id="JAUJYN010000001">
    <property type="protein sequence ID" value="KAK1279440.1"/>
    <property type="molecule type" value="Genomic_DNA"/>
</dbReference>
<organism evidence="2 3">
    <name type="scientific">Acorus gramineus</name>
    <name type="common">Dwarf sweet flag</name>
    <dbReference type="NCBI Taxonomy" id="55184"/>
    <lineage>
        <taxon>Eukaryota</taxon>
        <taxon>Viridiplantae</taxon>
        <taxon>Streptophyta</taxon>
        <taxon>Embryophyta</taxon>
        <taxon>Tracheophyta</taxon>
        <taxon>Spermatophyta</taxon>
        <taxon>Magnoliopsida</taxon>
        <taxon>Liliopsida</taxon>
        <taxon>Acoraceae</taxon>
        <taxon>Acorus</taxon>
    </lineage>
</organism>
<evidence type="ECO:0000313" key="3">
    <source>
        <dbReference type="Proteomes" id="UP001179952"/>
    </source>
</evidence>
<reference evidence="2" key="2">
    <citation type="submission" date="2023-06" db="EMBL/GenBank/DDBJ databases">
        <authorList>
            <person name="Ma L."/>
            <person name="Liu K.-W."/>
            <person name="Li Z."/>
            <person name="Hsiao Y.-Y."/>
            <person name="Qi Y."/>
            <person name="Fu T."/>
            <person name="Tang G."/>
            <person name="Zhang D."/>
            <person name="Sun W.-H."/>
            <person name="Liu D.-K."/>
            <person name="Li Y."/>
            <person name="Chen G.-Z."/>
            <person name="Liu X.-D."/>
            <person name="Liao X.-Y."/>
            <person name="Jiang Y.-T."/>
            <person name="Yu X."/>
            <person name="Hao Y."/>
            <person name="Huang J."/>
            <person name="Zhao X.-W."/>
            <person name="Ke S."/>
            <person name="Chen Y.-Y."/>
            <person name="Wu W.-L."/>
            <person name="Hsu J.-L."/>
            <person name="Lin Y.-F."/>
            <person name="Huang M.-D."/>
            <person name="Li C.-Y."/>
            <person name="Huang L."/>
            <person name="Wang Z.-W."/>
            <person name="Zhao X."/>
            <person name="Zhong W.-Y."/>
            <person name="Peng D.-H."/>
            <person name="Ahmad S."/>
            <person name="Lan S."/>
            <person name="Zhang J.-S."/>
            <person name="Tsai W.-C."/>
            <person name="Van De Peer Y."/>
            <person name="Liu Z.-J."/>
        </authorList>
    </citation>
    <scope>NUCLEOTIDE SEQUENCE</scope>
    <source>
        <strain evidence="2">SCP</strain>
        <tissue evidence="2">Leaves</tissue>
    </source>
</reference>
<accession>A0AAV9BSE3</accession>
<feature type="compositionally biased region" description="Polar residues" evidence="1">
    <location>
        <begin position="91"/>
        <end position="101"/>
    </location>
</feature>
<keyword evidence="3" id="KW-1185">Reference proteome</keyword>
<feature type="region of interest" description="Disordered" evidence="1">
    <location>
        <begin position="1"/>
        <end position="46"/>
    </location>
</feature>
<gene>
    <name evidence="2" type="ORF">QJS04_geneDACA003162</name>
</gene>
<dbReference type="PANTHER" id="PTHR36385">
    <property type="entry name" value="OS07G0562900 PROTEIN"/>
    <property type="match status" value="1"/>
</dbReference>
<evidence type="ECO:0000313" key="2">
    <source>
        <dbReference type="EMBL" id="KAK1279440.1"/>
    </source>
</evidence>
<proteinExistence type="predicted"/>
<dbReference type="Proteomes" id="UP001179952">
    <property type="component" value="Unassembled WGS sequence"/>
</dbReference>
<evidence type="ECO:0000256" key="1">
    <source>
        <dbReference type="SAM" id="MobiDB-lite"/>
    </source>
</evidence>
<reference evidence="2" key="1">
    <citation type="journal article" date="2023" name="Nat. Commun.">
        <title>Diploid and tetraploid genomes of Acorus and the evolution of monocots.</title>
        <authorList>
            <person name="Ma L."/>
            <person name="Liu K.W."/>
            <person name="Li Z."/>
            <person name="Hsiao Y.Y."/>
            <person name="Qi Y."/>
            <person name="Fu T."/>
            <person name="Tang G.D."/>
            <person name="Zhang D."/>
            <person name="Sun W.H."/>
            <person name="Liu D.K."/>
            <person name="Li Y."/>
            <person name="Chen G.Z."/>
            <person name="Liu X.D."/>
            <person name="Liao X.Y."/>
            <person name="Jiang Y.T."/>
            <person name="Yu X."/>
            <person name="Hao Y."/>
            <person name="Huang J."/>
            <person name="Zhao X.W."/>
            <person name="Ke S."/>
            <person name="Chen Y.Y."/>
            <person name="Wu W.L."/>
            <person name="Hsu J.L."/>
            <person name="Lin Y.F."/>
            <person name="Huang M.D."/>
            <person name="Li C.Y."/>
            <person name="Huang L."/>
            <person name="Wang Z.W."/>
            <person name="Zhao X."/>
            <person name="Zhong W.Y."/>
            <person name="Peng D.H."/>
            <person name="Ahmad S."/>
            <person name="Lan S."/>
            <person name="Zhang J.S."/>
            <person name="Tsai W.C."/>
            <person name="Van de Peer Y."/>
            <person name="Liu Z.J."/>
        </authorList>
    </citation>
    <scope>NUCLEOTIDE SEQUENCE</scope>
    <source>
        <strain evidence="2">SCP</strain>
    </source>
</reference>
<protein>
    <submittedName>
        <fullName evidence="2">Uncharacterized protein</fullName>
    </submittedName>
</protein>
<dbReference type="PANTHER" id="PTHR36385:SF1">
    <property type="entry name" value="OS07G0562900 PROTEIN"/>
    <property type="match status" value="1"/>
</dbReference>
<sequence>MAKKRNKNKNSGSGSAPMELSAEIPKDLPQPMDTTEGKPSNPSLNVIKRKMKGGIPVKRSKNLRKQKAMEKAISISEKSEEKILRNKSRVSRIQSAKSLYD</sequence>
<name>A0AAV9BSE3_ACOGR</name>
<feature type="region of interest" description="Disordered" evidence="1">
    <location>
        <begin position="82"/>
        <end position="101"/>
    </location>
</feature>
<dbReference type="AlphaFoldDB" id="A0AAV9BSE3"/>